<dbReference type="InterPro" id="IPR050951">
    <property type="entry name" value="Retrovirus_Pol_polyprotein"/>
</dbReference>
<organism evidence="2 3">
    <name type="scientific">Cordylochernes scorpioides</name>
    <dbReference type="NCBI Taxonomy" id="51811"/>
    <lineage>
        <taxon>Eukaryota</taxon>
        <taxon>Metazoa</taxon>
        <taxon>Ecdysozoa</taxon>
        <taxon>Arthropoda</taxon>
        <taxon>Chelicerata</taxon>
        <taxon>Arachnida</taxon>
        <taxon>Pseudoscorpiones</taxon>
        <taxon>Cheliferoidea</taxon>
        <taxon>Chernetidae</taxon>
        <taxon>Cordylochernes</taxon>
    </lineage>
</organism>
<feature type="domain" description="Integrase catalytic" evidence="1">
    <location>
        <begin position="1"/>
        <end position="90"/>
    </location>
</feature>
<dbReference type="Gene3D" id="3.30.420.10">
    <property type="entry name" value="Ribonuclease H-like superfamily/Ribonuclease H"/>
    <property type="match status" value="1"/>
</dbReference>
<dbReference type="PANTHER" id="PTHR37984:SF5">
    <property type="entry name" value="PROTEIN NYNRIN-LIKE"/>
    <property type="match status" value="1"/>
</dbReference>
<dbReference type="InterPro" id="IPR001584">
    <property type="entry name" value="Integrase_cat-core"/>
</dbReference>
<evidence type="ECO:0000313" key="3">
    <source>
        <dbReference type="Proteomes" id="UP001235939"/>
    </source>
</evidence>
<reference evidence="2 3" key="1">
    <citation type="submission" date="2022-01" db="EMBL/GenBank/DDBJ databases">
        <title>A chromosomal length assembly of Cordylochernes scorpioides.</title>
        <authorList>
            <person name="Zeh D."/>
            <person name="Zeh J."/>
        </authorList>
    </citation>
    <scope>NUCLEOTIDE SEQUENCE [LARGE SCALE GENOMIC DNA]</scope>
    <source>
        <strain evidence="2">IN4F17</strain>
        <tissue evidence="2">Whole Body</tissue>
    </source>
</reference>
<gene>
    <name evidence="2" type="ORF">LAZ67_20001725</name>
</gene>
<name>A0ABY6LPH1_9ARAC</name>
<dbReference type="Proteomes" id="UP001235939">
    <property type="component" value="Chromosome 20"/>
</dbReference>
<evidence type="ECO:0000313" key="2">
    <source>
        <dbReference type="EMBL" id="UYV81620.1"/>
    </source>
</evidence>
<dbReference type="EMBL" id="CP092882">
    <property type="protein sequence ID" value="UYV81620.1"/>
    <property type="molecule type" value="Genomic_DNA"/>
</dbReference>
<dbReference type="InterPro" id="IPR012337">
    <property type="entry name" value="RNaseH-like_sf"/>
</dbReference>
<proteinExistence type="predicted"/>
<dbReference type="InterPro" id="IPR036397">
    <property type="entry name" value="RNaseH_sf"/>
</dbReference>
<protein>
    <submittedName>
        <fullName evidence="2">K02A2.6-like</fullName>
    </submittedName>
</protein>
<dbReference type="SUPFAM" id="SSF53098">
    <property type="entry name" value="Ribonuclease H-like"/>
    <property type="match status" value="1"/>
</dbReference>
<keyword evidence="3" id="KW-1185">Reference proteome</keyword>
<evidence type="ECO:0000259" key="1">
    <source>
        <dbReference type="PROSITE" id="PS50994"/>
    </source>
</evidence>
<dbReference type="PANTHER" id="PTHR37984">
    <property type="entry name" value="PROTEIN CBG26694"/>
    <property type="match status" value="1"/>
</dbReference>
<dbReference type="PROSITE" id="PS50994">
    <property type="entry name" value="INTEGRASE"/>
    <property type="match status" value="1"/>
</dbReference>
<accession>A0ABY6LPH1</accession>
<sequence>MVSDNASIFTGDNFSNYCLENGIRQKFITPGHPATNELAERNVQTLKNKLKSMINENVPIHQKIQKILLRYRATPLASGRSPSEMYLNRQIRIKLDAMRPYQEERSQQQIQPPTRCLRVGERVQARVFISNKPFWKNGTIKQKLGNLHYIIELDEGKSLKRHINQLQKVEIKKKQVTLTNLQYTTNRNQASHHQTLIRSNTLFHSLNRINRSIMTPTRHLIRNLHPCLIHPYADHNAQDDPRDILRTMSTQPEI</sequence>